<reference evidence="1" key="1">
    <citation type="submission" date="2020-03" db="EMBL/GenBank/DDBJ databases">
        <title>The deep terrestrial virosphere.</title>
        <authorList>
            <person name="Holmfeldt K."/>
            <person name="Nilsson E."/>
            <person name="Simone D."/>
            <person name="Lopez-Fernandez M."/>
            <person name="Wu X."/>
            <person name="de Brujin I."/>
            <person name="Lundin D."/>
            <person name="Andersson A."/>
            <person name="Bertilsson S."/>
            <person name="Dopson M."/>
        </authorList>
    </citation>
    <scope>NUCLEOTIDE SEQUENCE</scope>
    <source>
        <strain evidence="1">MM415B04464</strain>
    </source>
</reference>
<name>A0A6M3LCA2_9ZZZZ</name>
<dbReference type="AlphaFoldDB" id="A0A6M3LCA2"/>
<evidence type="ECO:0000313" key="1">
    <source>
        <dbReference type="EMBL" id="QJA92807.1"/>
    </source>
</evidence>
<gene>
    <name evidence="1" type="ORF">MM415B04464_0003</name>
</gene>
<sequence length="71" mass="8084">MISMEPILDFNAELVISDMLNIRPKFISIGADSKGHHLPEPTPEKIRALIVALKYCKIEVIKKDNLKRLVK</sequence>
<dbReference type="EMBL" id="MT143098">
    <property type="protein sequence ID" value="QJA92807.1"/>
    <property type="molecule type" value="Genomic_DNA"/>
</dbReference>
<evidence type="ECO:0008006" key="2">
    <source>
        <dbReference type="Google" id="ProtNLM"/>
    </source>
</evidence>
<proteinExistence type="predicted"/>
<protein>
    <recommendedName>
        <fullName evidence="2">Amidohydrolase-related domain-containing protein</fullName>
    </recommendedName>
</protein>
<accession>A0A6M3LCA2</accession>
<organism evidence="1">
    <name type="scientific">viral metagenome</name>
    <dbReference type="NCBI Taxonomy" id="1070528"/>
    <lineage>
        <taxon>unclassified sequences</taxon>
        <taxon>metagenomes</taxon>
        <taxon>organismal metagenomes</taxon>
    </lineage>
</organism>